<protein>
    <recommendedName>
        <fullName evidence="3">F-box domain-containing protein</fullName>
    </recommendedName>
</protein>
<organism evidence="1 2">
    <name type="scientific">Thelephora terrestris</name>
    <dbReference type="NCBI Taxonomy" id="56493"/>
    <lineage>
        <taxon>Eukaryota</taxon>
        <taxon>Fungi</taxon>
        <taxon>Dikarya</taxon>
        <taxon>Basidiomycota</taxon>
        <taxon>Agaricomycotina</taxon>
        <taxon>Agaricomycetes</taxon>
        <taxon>Thelephorales</taxon>
        <taxon>Thelephoraceae</taxon>
        <taxon>Thelephora</taxon>
    </lineage>
</organism>
<sequence length="53" mass="5976">MLPYLPPEILDLVTDNLSDEPSTLKACCLVSKSWVPRTRKHLFASVKFNQDSA</sequence>
<reference evidence="1" key="2">
    <citation type="submission" date="2020-11" db="EMBL/GenBank/DDBJ databases">
        <authorList>
            <consortium name="DOE Joint Genome Institute"/>
            <person name="Kuo A."/>
            <person name="Miyauchi S."/>
            <person name="Kiss E."/>
            <person name="Drula E."/>
            <person name="Kohler A."/>
            <person name="Sanchez-Garcia M."/>
            <person name="Andreopoulos B."/>
            <person name="Barry K.W."/>
            <person name="Bonito G."/>
            <person name="Buee M."/>
            <person name="Carver A."/>
            <person name="Chen C."/>
            <person name="Cichocki N."/>
            <person name="Clum A."/>
            <person name="Culley D."/>
            <person name="Crous P.W."/>
            <person name="Fauchery L."/>
            <person name="Girlanda M."/>
            <person name="Hayes R."/>
            <person name="Keri Z."/>
            <person name="Labutti K."/>
            <person name="Lipzen A."/>
            <person name="Lombard V."/>
            <person name="Magnuson J."/>
            <person name="Maillard F."/>
            <person name="Morin E."/>
            <person name="Murat C."/>
            <person name="Nolan M."/>
            <person name="Ohm R."/>
            <person name="Pangilinan J."/>
            <person name="Pereira M."/>
            <person name="Perotto S."/>
            <person name="Peter M."/>
            <person name="Riley R."/>
            <person name="Sitrit Y."/>
            <person name="Stielow B."/>
            <person name="Szollosi G."/>
            <person name="Zifcakova L."/>
            <person name="Stursova M."/>
            <person name="Spatafora J.W."/>
            <person name="Tedersoo L."/>
            <person name="Vaario L.-M."/>
            <person name="Yamada A."/>
            <person name="Yan M."/>
            <person name="Wang P."/>
            <person name="Xu J."/>
            <person name="Bruns T."/>
            <person name="Baldrian P."/>
            <person name="Vilgalys R."/>
            <person name="Henrissat B."/>
            <person name="Grigoriev I.V."/>
            <person name="Hibbett D."/>
            <person name="Nagy L.G."/>
            <person name="Martin F.M."/>
        </authorList>
    </citation>
    <scope>NUCLEOTIDE SEQUENCE</scope>
    <source>
        <strain evidence="1">UH-Tt-Lm1</strain>
    </source>
</reference>
<evidence type="ECO:0000313" key="1">
    <source>
        <dbReference type="EMBL" id="KAF9789198.1"/>
    </source>
</evidence>
<dbReference type="SUPFAM" id="SSF81383">
    <property type="entry name" value="F-box domain"/>
    <property type="match status" value="1"/>
</dbReference>
<comment type="caution">
    <text evidence="1">The sequence shown here is derived from an EMBL/GenBank/DDBJ whole genome shotgun (WGS) entry which is preliminary data.</text>
</comment>
<dbReference type="InterPro" id="IPR036047">
    <property type="entry name" value="F-box-like_dom_sf"/>
</dbReference>
<dbReference type="AlphaFoldDB" id="A0A9P6HKR8"/>
<dbReference type="Proteomes" id="UP000736335">
    <property type="component" value="Unassembled WGS sequence"/>
</dbReference>
<keyword evidence="2" id="KW-1185">Reference proteome</keyword>
<evidence type="ECO:0000313" key="2">
    <source>
        <dbReference type="Proteomes" id="UP000736335"/>
    </source>
</evidence>
<dbReference type="EMBL" id="WIUZ02000003">
    <property type="protein sequence ID" value="KAF9789198.1"/>
    <property type="molecule type" value="Genomic_DNA"/>
</dbReference>
<gene>
    <name evidence="1" type="ORF">BJ322DRAFT_1000595</name>
</gene>
<evidence type="ECO:0008006" key="3">
    <source>
        <dbReference type="Google" id="ProtNLM"/>
    </source>
</evidence>
<reference evidence="1" key="1">
    <citation type="journal article" date="2020" name="Nat. Commun.">
        <title>Large-scale genome sequencing of mycorrhizal fungi provides insights into the early evolution of symbiotic traits.</title>
        <authorList>
            <person name="Miyauchi S."/>
            <person name="Kiss E."/>
            <person name="Kuo A."/>
            <person name="Drula E."/>
            <person name="Kohler A."/>
            <person name="Sanchez-Garcia M."/>
            <person name="Morin E."/>
            <person name="Andreopoulos B."/>
            <person name="Barry K.W."/>
            <person name="Bonito G."/>
            <person name="Buee M."/>
            <person name="Carver A."/>
            <person name="Chen C."/>
            <person name="Cichocki N."/>
            <person name="Clum A."/>
            <person name="Culley D."/>
            <person name="Crous P.W."/>
            <person name="Fauchery L."/>
            <person name="Girlanda M."/>
            <person name="Hayes R.D."/>
            <person name="Keri Z."/>
            <person name="LaButti K."/>
            <person name="Lipzen A."/>
            <person name="Lombard V."/>
            <person name="Magnuson J."/>
            <person name="Maillard F."/>
            <person name="Murat C."/>
            <person name="Nolan M."/>
            <person name="Ohm R.A."/>
            <person name="Pangilinan J."/>
            <person name="Pereira M.F."/>
            <person name="Perotto S."/>
            <person name="Peter M."/>
            <person name="Pfister S."/>
            <person name="Riley R."/>
            <person name="Sitrit Y."/>
            <person name="Stielow J.B."/>
            <person name="Szollosi G."/>
            <person name="Zifcakova L."/>
            <person name="Stursova M."/>
            <person name="Spatafora J.W."/>
            <person name="Tedersoo L."/>
            <person name="Vaario L.M."/>
            <person name="Yamada A."/>
            <person name="Yan M."/>
            <person name="Wang P."/>
            <person name="Xu J."/>
            <person name="Bruns T."/>
            <person name="Baldrian P."/>
            <person name="Vilgalys R."/>
            <person name="Dunand C."/>
            <person name="Henrissat B."/>
            <person name="Grigoriev I.V."/>
            <person name="Hibbett D."/>
            <person name="Nagy L.G."/>
            <person name="Martin F.M."/>
        </authorList>
    </citation>
    <scope>NUCLEOTIDE SEQUENCE</scope>
    <source>
        <strain evidence="1">UH-Tt-Lm1</strain>
    </source>
</reference>
<proteinExistence type="predicted"/>
<dbReference type="OrthoDB" id="2745898at2759"/>
<name>A0A9P6HKR8_9AGAM</name>
<accession>A0A9P6HKR8</accession>
<feature type="non-terminal residue" evidence="1">
    <location>
        <position position="53"/>
    </location>
</feature>